<evidence type="ECO:0000313" key="1">
    <source>
        <dbReference type="EMBL" id="MFC3883383.1"/>
    </source>
</evidence>
<comment type="caution">
    <text evidence="1">The sequence shown here is derived from an EMBL/GenBank/DDBJ whole genome shotgun (WGS) entry which is preliminary data.</text>
</comment>
<dbReference type="EMBL" id="JBHRZT010000026">
    <property type="protein sequence ID" value="MFC3883383.1"/>
    <property type="molecule type" value="Genomic_DNA"/>
</dbReference>
<dbReference type="Proteomes" id="UP001595752">
    <property type="component" value="Unassembled WGS sequence"/>
</dbReference>
<gene>
    <name evidence="1" type="ORF">ACFOU2_07550</name>
</gene>
<keyword evidence="2" id="KW-1185">Reference proteome</keyword>
<sequence>MLELLRRNRFFGSAGRSETAVRFGFRSWTPRKAEKARLNR</sequence>
<name>A0ABV8AZI2_9BACI</name>
<reference evidence="2" key="1">
    <citation type="journal article" date="2019" name="Int. J. Syst. Evol. Microbiol.">
        <title>The Global Catalogue of Microorganisms (GCM) 10K type strain sequencing project: providing services to taxonomists for standard genome sequencing and annotation.</title>
        <authorList>
            <consortium name="The Broad Institute Genomics Platform"/>
            <consortium name="The Broad Institute Genome Sequencing Center for Infectious Disease"/>
            <person name="Wu L."/>
            <person name="Ma J."/>
        </authorList>
    </citation>
    <scope>NUCLEOTIDE SEQUENCE [LARGE SCALE GENOMIC DNA]</scope>
    <source>
        <strain evidence="2">CCUG 61889</strain>
    </source>
</reference>
<organism evidence="1 2">
    <name type="scientific">Bacillus songklensis</name>
    <dbReference type="NCBI Taxonomy" id="1069116"/>
    <lineage>
        <taxon>Bacteria</taxon>
        <taxon>Bacillati</taxon>
        <taxon>Bacillota</taxon>
        <taxon>Bacilli</taxon>
        <taxon>Bacillales</taxon>
        <taxon>Bacillaceae</taxon>
        <taxon>Bacillus</taxon>
    </lineage>
</organism>
<protein>
    <submittedName>
        <fullName evidence="1">Uncharacterized protein</fullName>
    </submittedName>
</protein>
<proteinExistence type="predicted"/>
<accession>A0ABV8AZI2</accession>
<evidence type="ECO:0000313" key="2">
    <source>
        <dbReference type="Proteomes" id="UP001595752"/>
    </source>
</evidence>